<organism evidence="1 2">
    <name type="scientific">Ustilaginoidea virens</name>
    <name type="common">Rice false smut fungus</name>
    <name type="synonym">Villosiclava virens</name>
    <dbReference type="NCBI Taxonomy" id="1159556"/>
    <lineage>
        <taxon>Eukaryota</taxon>
        <taxon>Fungi</taxon>
        <taxon>Dikarya</taxon>
        <taxon>Ascomycota</taxon>
        <taxon>Pezizomycotina</taxon>
        <taxon>Sordariomycetes</taxon>
        <taxon>Hypocreomycetidae</taxon>
        <taxon>Hypocreales</taxon>
        <taxon>Clavicipitaceae</taxon>
        <taxon>Ustilaginoidea</taxon>
    </lineage>
</organism>
<evidence type="ECO:0000313" key="1">
    <source>
        <dbReference type="EMBL" id="GAO19533.1"/>
    </source>
</evidence>
<accession>A0A1B5L798</accession>
<gene>
    <name evidence="1" type="ORF">UVI_02040540</name>
</gene>
<reference evidence="2" key="1">
    <citation type="journal article" date="2016" name="Genome Announc.">
        <title>Genome sequence of Ustilaginoidea virens IPU010, a rice pathogenic fungus causing false smut.</title>
        <authorList>
            <person name="Kumagai T."/>
            <person name="Ishii T."/>
            <person name="Terai G."/>
            <person name="Umemura M."/>
            <person name="Machida M."/>
            <person name="Asai K."/>
        </authorList>
    </citation>
    <scope>NUCLEOTIDE SEQUENCE [LARGE SCALE GENOMIC DNA]</scope>
    <source>
        <strain evidence="2">IPU010</strain>
    </source>
</reference>
<protein>
    <submittedName>
        <fullName evidence="1">Uncharacterized protein</fullName>
    </submittedName>
</protein>
<proteinExistence type="predicted"/>
<dbReference type="Proteomes" id="UP000054053">
    <property type="component" value="Unassembled WGS sequence"/>
</dbReference>
<dbReference type="AlphaFoldDB" id="A0A1B5L798"/>
<name>A0A1B5L798_USTVR</name>
<sequence length="174" mass="17451">MAGRVFSLTAEFHHQQSLLVNLRSLLVAREPLGKALGLAGDPGVHPVVVAPRVVYYIGLELQRLLQEPRVLLLELVVPALQLPHGQLQVALRLLGLGAGHEGGDAVALESLAPPASAAGSDAPGRGCCEGLVSAGQPQQALRTRGGRAGGEVGLGAASAAAAAAAAAAFMLGGA</sequence>
<comment type="caution">
    <text evidence="1">The sequence shown here is derived from an EMBL/GenBank/DDBJ whole genome shotgun (WGS) entry which is preliminary data.</text>
</comment>
<dbReference type="EMBL" id="BBTG02000023">
    <property type="protein sequence ID" value="GAO19533.1"/>
    <property type="molecule type" value="Genomic_DNA"/>
</dbReference>
<evidence type="ECO:0000313" key="2">
    <source>
        <dbReference type="Proteomes" id="UP000054053"/>
    </source>
</evidence>